<dbReference type="InterPro" id="IPR017871">
    <property type="entry name" value="ABC_transporter-like_CS"/>
</dbReference>
<dbReference type="EMBL" id="JBHUKR010000015">
    <property type="protein sequence ID" value="MFD2419806.1"/>
    <property type="molecule type" value="Genomic_DNA"/>
</dbReference>
<dbReference type="InterPro" id="IPR027417">
    <property type="entry name" value="P-loop_NTPase"/>
</dbReference>
<dbReference type="PROSITE" id="PS50893">
    <property type="entry name" value="ABC_TRANSPORTER_2"/>
    <property type="match status" value="1"/>
</dbReference>
<keyword evidence="3" id="KW-0547">Nucleotide-binding</keyword>
<dbReference type="RefSeq" id="WP_378267837.1">
    <property type="nucleotide sequence ID" value="NZ_JBHUKR010000015.1"/>
</dbReference>
<dbReference type="PANTHER" id="PTHR43776:SF7">
    <property type="entry name" value="D,D-DIPEPTIDE TRANSPORT ATP-BINDING PROTEIN DDPF-RELATED"/>
    <property type="match status" value="1"/>
</dbReference>
<comment type="caution">
    <text evidence="6">The sequence shown here is derived from an EMBL/GenBank/DDBJ whole genome shotgun (WGS) entry which is preliminary data.</text>
</comment>
<feature type="domain" description="ABC transporter" evidence="5">
    <location>
        <begin position="9"/>
        <end position="259"/>
    </location>
</feature>
<name>A0ABW5FY31_9PSEU</name>
<sequence>MSEESDSLLSVKGLTKTFPLSRTIIGRSAQRVRAVDGVDLEVPGGLTVGVVGESGSGKSTLGRLITLLDRPDSGTITLGGTDITQARGKRLTALRTSLQVIFQDPLGSLDPTKSIGHAVAEPLFVHGRIRRGEMREAAGDLLARVGLDPVLTERYPEQLSGGQRQRVCIARSLALSPRMLVADEPTSALDLSTRSEILNLLLSLQEETGQAILLISHDFATVQHLAHRVAVMYLGRIVEEGPAQEVVGDPLHPYTQALASAVPVPDPVVQRTRRRILLNGEAPDPANPPSGCRFRNRCRHAMASCATTDPPLIALSATRKVACLLHEPSSPEPAREPAALPR</sequence>
<keyword evidence="7" id="KW-1185">Reference proteome</keyword>
<evidence type="ECO:0000313" key="6">
    <source>
        <dbReference type="EMBL" id="MFD2419806.1"/>
    </source>
</evidence>
<dbReference type="CDD" id="cd03257">
    <property type="entry name" value="ABC_NikE_OppD_transporters"/>
    <property type="match status" value="1"/>
</dbReference>
<dbReference type="SMART" id="SM00382">
    <property type="entry name" value="AAA"/>
    <property type="match status" value="1"/>
</dbReference>
<dbReference type="NCBIfam" id="TIGR01727">
    <property type="entry name" value="oligo_HPY"/>
    <property type="match status" value="1"/>
</dbReference>
<evidence type="ECO:0000259" key="5">
    <source>
        <dbReference type="PROSITE" id="PS50893"/>
    </source>
</evidence>
<keyword evidence="2" id="KW-0813">Transport</keyword>
<dbReference type="GO" id="GO:0005524">
    <property type="term" value="F:ATP binding"/>
    <property type="evidence" value="ECO:0007669"/>
    <property type="project" value="UniProtKB-KW"/>
</dbReference>
<evidence type="ECO:0000256" key="4">
    <source>
        <dbReference type="ARBA" id="ARBA00022840"/>
    </source>
</evidence>
<dbReference type="InterPro" id="IPR050319">
    <property type="entry name" value="ABC_transp_ATP-bind"/>
</dbReference>
<keyword evidence="4 6" id="KW-0067">ATP-binding</keyword>
<accession>A0ABW5FY31</accession>
<protein>
    <submittedName>
        <fullName evidence="6">ABC transporter ATP-binding protein</fullName>
    </submittedName>
</protein>
<dbReference type="Pfam" id="PF00005">
    <property type="entry name" value="ABC_tran"/>
    <property type="match status" value="1"/>
</dbReference>
<dbReference type="PANTHER" id="PTHR43776">
    <property type="entry name" value="TRANSPORT ATP-BINDING PROTEIN"/>
    <property type="match status" value="1"/>
</dbReference>
<dbReference type="Pfam" id="PF08352">
    <property type="entry name" value="oligo_HPY"/>
    <property type="match status" value="1"/>
</dbReference>
<dbReference type="PROSITE" id="PS00211">
    <property type="entry name" value="ABC_TRANSPORTER_1"/>
    <property type="match status" value="1"/>
</dbReference>
<organism evidence="6 7">
    <name type="scientific">Amycolatopsis pigmentata</name>
    <dbReference type="NCBI Taxonomy" id="450801"/>
    <lineage>
        <taxon>Bacteria</taxon>
        <taxon>Bacillati</taxon>
        <taxon>Actinomycetota</taxon>
        <taxon>Actinomycetes</taxon>
        <taxon>Pseudonocardiales</taxon>
        <taxon>Pseudonocardiaceae</taxon>
        <taxon>Amycolatopsis</taxon>
    </lineage>
</organism>
<dbReference type="InterPro" id="IPR003439">
    <property type="entry name" value="ABC_transporter-like_ATP-bd"/>
</dbReference>
<dbReference type="SUPFAM" id="SSF52540">
    <property type="entry name" value="P-loop containing nucleoside triphosphate hydrolases"/>
    <property type="match status" value="1"/>
</dbReference>
<evidence type="ECO:0000256" key="1">
    <source>
        <dbReference type="ARBA" id="ARBA00005417"/>
    </source>
</evidence>
<reference evidence="7" key="1">
    <citation type="journal article" date="2019" name="Int. J. Syst. Evol. Microbiol.">
        <title>The Global Catalogue of Microorganisms (GCM) 10K type strain sequencing project: providing services to taxonomists for standard genome sequencing and annotation.</title>
        <authorList>
            <consortium name="The Broad Institute Genomics Platform"/>
            <consortium name="The Broad Institute Genome Sequencing Center for Infectious Disease"/>
            <person name="Wu L."/>
            <person name="Ma J."/>
        </authorList>
    </citation>
    <scope>NUCLEOTIDE SEQUENCE [LARGE SCALE GENOMIC DNA]</scope>
    <source>
        <strain evidence="7">CGMCC 4.7645</strain>
    </source>
</reference>
<dbReference type="InterPro" id="IPR013563">
    <property type="entry name" value="Oligopep_ABC_C"/>
</dbReference>
<dbReference type="Gene3D" id="3.40.50.300">
    <property type="entry name" value="P-loop containing nucleotide triphosphate hydrolases"/>
    <property type="match status" value="1"/>
</dbReference>
<evidence type="ECO:0000256" key="3">
    <source>
        <dbReference type="ARBA" id="ARBA00022741"/>
    </source>
</evidence>
<dbReference type="InterPro" id="IPR003593">
    <property type="entry name" value="AAA+_ATPase"/>
</dbReference>
<gene>
    <name evidence="6" type="ORF">ACFSXZ_26100</name>
</gene>
<evidence type="ECO:0000256" key="2">
    <source>
        <dbReference type="ARBA" id="ARBA00022448"/>
    </source>
</evidence>
<evidence type="ECO:0000313" key="7">
    <source>
        <dbReference type="Proteomes" id="UP001597417"/>
    </source>
</evidence>
<proteinExistence type="inferred from homology"/>
<comment type="similarity">
    <text evidence="1">Belongs to the ABC transporter superfamily.</text>
</comment>
<dbReference type="Proteomes" id="UP001597417">
    <property type="component" value="Unassembled WGS sequence"/>
</dbReference>